<sequence length="101" mass="11464">MCCKTCHGSITSHAGNFRISKQPKLIVRKSDVEKILKYIKNTMYNIFKKPPSITLAVEKKKKDKFPMLSDQQALTWQESRRNDAFARGAASDNETNALGMD</sequence>
<gene>
    <name evidence="1" type="ORF">RUM43_012320</name>
</gene>
<evidence type="ECO:0000313" key="2">
    <source>
        <dbReference type="Proteomes" id="UP001372834"/>
    </source>
</evidence>
<reference evidence="1 2" key="1">
    <citation type="submission" date="2023-10" db="EMBL/GenBank/DDBJ databases">
        <title>Genomes of two closely related lineages of the louse Polyplax serrata with different host specificities.</title>
        <authorList>
            <person name="Martinu J."/>
            <person name="Tarabai H."/>
            <person name="Stefka J."/>
            <person name="Hypsa V."/>
        </authorList>
    </citation>
    <scope>NUCLEOTIDE SEQUENCE [LARGE SCALE GENOMIC DNA]</scope>
    <source>
        <strain evidence="1">HR10_N</strain>
    </source>
</reference>
<accession>A0AAN8P3I6</accession>
<protein>
    <submittedName>
        <fullName evidence="1">Uncharacterized protein</fullName>
    </submittedName>
</protein>
<comment type="caution">
    <text evidence="1">The sequence shown here is derived from an EMBL/GenBank/DDBJ whole genome shotgun (WGS) entry which is preliminary data.</text>
</comment>
<dbReference type="AlphaFoldDB" id="A0AAN8P3I6"/>
<proteinExistence type="predicted"/>
<evidence type="ECO:0000313" key="1">
    <source>
        <dbReference type="EMBL" id="KAK6619563.1"/>
    </source>
</evidence>
<name>A0AAN8P3I6_POLSC</name>
<dbReference type="EMBL" id="JAWJWE010000040">
    <property type="protein sequence ID" value="KAK6619563.1"/>
    <property type="molecule type" value="Genomic_DNA"/>
</dbReference>
<dbReference type="Proteomes" id="UP001372834">
    <property type="component" value="Unassembled WGS sequence"/>
</dbReference>
<organism evidence="1 2">
    <name type="scientific">Polyplax serrata</name>
    <name type="common">Common mouse louse</name>
    <dbReference type="NCBI Taxonomy" id="468196"/>
    <lineage>
        <taxon>Eukaryota</taxon>
        <taxon>Metazoa</taxon>
        <taxon>Ecdysozoa</taxon>
        <taxon>Arthropoda</taxon>
        <taxon>Hexapoda</taxon>
        <taxon>Insecta</taxon>
        <taxon>Pterygota</taxon>
        <taxon>Neoptera</taxon>
        <taxon>Paraneoptera</taxon>
        <taxon>Psocodea</taxon>
        <taxon>Troctomorpha</taxon>
        <taxon>Phthiraptera</taxon>
        <taxon>Anoplura</taxon>
        <taxon>Polyplacidae</taxon>
        <taxon>Polyplax</taxon>
    </lineage>
</organism>